<evidence type="ECO:0000256" key="8">
    <source>
        <dbReference type="ARBA" id="ARBA00023136"/>
    </source>
</evidence>
<gene>
    <name evidence="13" type="ORF">MCOR_13871</name>
</gene>
<comment type="subunit">
    <text evidence="3">Constitutively interacts with CASP4; required for the localization of procaspase 4 to the ER.</text>
</comment>
<comment type="function">
    <text evidence="10">Critical mediator, in cooperation with CASP4, of endoplasmic reticulum-stress induced apoptosis. Required or the activation of CASP4 following endoplasmic reticulum stress.</text>
</comment>
<evidence type="ECO:0000256" key="6">
    <source>
        <dbReference type="ARBA" id="ARBA00022824"/>
    </source>
</evidence>
<dbReference type="PANTHER" id="PTHR13448">
    <property type="entry name" value="TRANSMEMBRANE PROTEIN 214"/>
    <property type="match status" value="1"/>
</dbReference>
<evidence type="ECO:0000256" key="5">
    <source>
        <dbReference type="ARBA" id="ARBA00022703"/>
    </source>
</evidence>
<keyword evidence="4 12" id="KW-0812">Transmembrane</keyword>
<keyword evidence="8 12" id="KW-0472">Membrane</keyword>
<evidence type="ECO:0000313" key="13">
    <source>
        <dbReference type="EMBL" id="CAC5377565.1"/>
    </source>
</evidence>
<dbReference type="GO" id="GO:0005789">
    <property type="term" value="C:endoplasmic reticulum membrane"/>
    <property type="evidence" value="ECO:0007669"/>
    <property type="project" value="UniProtKB-SubCell"/>
</dbReference>
<evidence type="ECO:0008006" key="15">
    <source>
        <dbReference type="Google" id="ProtNLM"/>
    </source>
</evidence>
<accession>A0A6J8B120</accession>
<organism evidence="13 14">
    <name type="scientific">Mytilus coruscus</name>
    <name type="common">Sea mussel</name>
    <dbReference type="NCBI Taxonomy" id="42192"/>
    <lineage>
        <taxon>Eukaryota</taxon>
        <taxon>Metazoa</taxon>
        <taxon>Spiralia</taxon>
        <taxon>Lophotrochozoa</taxon>
        <taxon>Mollusca</taxon>
        <taxon>Bivalvia</taxon>
        <taxon>Autobranchia</taxon>
        <taxon>Pteriomorphia</taxon>
        <taxon>Mytilida</taxon>
        <taxon>Mytiloidea</taxon>
        <taxon>Mytilidae</taxon>
        <taxon>Mytilinae</taxon>
        <taxon>Mytilus</taxon>
    </lineage>
</organism>
<keyword evidence="14" id="KW-1185">Reference proteome</keyword>
<evidence type="ECO:0000256" key="11">
    <source>
        <dbReference type="SAM" id="MobiDB-lite"/>
    </source>
</evidence>
<protein>
    <recommendedName>
        <fullName evidence="15">Transmembrane protein 214</fullName>
    </recommendedName>
</protein>
<name>A0A6J8B120_MYTCO</name>
<feature type="region of interest" description="Disordered" evidence="11">
    <location>
        <begin position="1"/>
        <end position="31"/>
    </location>
</feature>
<comment type="subcellular location">
    <subcellularLocation>
        <location evidence="1">Endoplasmic reticulum membrane</location>
        <topology evidence="1">Multi-pass membrane protein</topology>
    </subcellularLocation>
</comment>
<evidence type="ECO:0000256" key="7">
    <source>
        <dbReference type="ARBA" id="ARBA00022989"/>
    </source>
</evidence>
<evidence type="ECO:0000313" key="14">
    <source>
        <dbReference type="Proteomes" id="UP000507470"/>
    </source>
</evidence>
<evidence type="ECO:0000256" key="10">
    <source>
        <dbReference type="ARBA" id="ARBA00024938"/>
    </source>
</evidence>
<keyword evidence="5" id="KW-0053">Apoptosis</keyword>
<dbReference type="EMBL" id="CACVKT020002380">
    <property type="protein sequence ID" value="CAC5377565.1"/>
    <property type="molecule type" value="Genomic_DNA"/>
</dbReference>
<keyword evidence="7 12" id="KW-1133">Transmembrane helix</keyword>
<evidence type="ECO:0000256" key="3">
    <source>
        <dbReference type="ARBA" id="ARBA00011720"/>
    </source>
</evidence>
<evidence type="ECO:0000256" key="2">
    <source>
        <dbReference type="ARBA" id="ARBA00007984"/>
    </source>
</evidence>
<dbReference type="OrthoDB" id="10022292at2759"/>
<dbReference type="Proteomes" id="UP000507470">
    <property type="component" value="Unassembled WGS sequence"/>
</dbReference>
<reference evidence="13 14" key="1">
    <citation type="submission" date="2020-06" db="EMBL/GenBank/DDBJ databases">
        <authorList>
            <person name="Li R."/>
            <person name="Bekaert M."/>
        </authorList>
    </citation>
    <scope>NUCLEOTIDE SEQUENCE [LARGE SCALE GENOMIC DNA]</scope>
    <source>
        <strain evidence="14">wild</strain>
    </source>
</reference>
<feature type="compositionally biased region" description="Basic and acidic residues" evidence="11">
    <location>
        <begin position="71"/>
        <end position="83"/>
    </location>
</feature>
<feature type="transmembrane region" description="Helical" evidence="12">
    <location>
        <begin position="475"/>
        <end position="495"/>
    </location>
</feature>
<proteinExistence type="inferred from homology"/>
<evidence type="ECO:0000256" key="4">
    <source>
        <dbReference type="ARBA" id="ARBA00022692"/>
    </source>
</evidence>
<evidence type="ECO:0000256" key="9">
    <source>
        <dbReference type="ARBA" id="ARBA00023180"/>
    </source>
</evidence>
<evidence type="ECO:0000256" key="1">
    <source>
        <dbReference type="ARBA" id="ARBA00004477"/>
    </source>
</evidence>
<dbReference type="GO" id="GO:0006915">
    <property type="term" value="P:apoptotic process"/>
    <property type="evidence" value="ECO:0007669"/>
    <property type="project" value="UniProtKB-KW"/>
</dbReference>
<evidence type="ECO:0000256" key="12">
    <source>
        <dbReference type="SAM" id="Phobius"/>
    </source>
</evidence>
<dbReference type="AlphaFoldDB" id="A0A6J8B120"/>
<dbReference type="GO" id="GO:0005794">
    <property type="term" value="C:Golgi apparatus"/>
    <property type="evidence" value="ECO:0007669"/>
    <property type="project" value="TreeGrafter"/>
</dbReference>
<comment type="similarity">
    <text evidence="2">Belongs to the TMEM214 family.</text>
</comment>
<sequence length="679" mass="78573">MASTTASWEVVGKGKKTKSQIPHLTRQDKKKFVENMPRIEANAPLQESTTMYQAFIEKELRANGINSGKTSPKDTSNKTDNNRKPNQPKKKKTEQDKKKKVITLEEAMKTITQDEVSSLLTMTQTRFPDNIDVWLKDLASFLNMKLEDVQETTDPLFTGKPKEYPANKLNSNCQEMIRCTISEAPAETQEHMFYHCVQMMLTESSKVHSTYGYRVFLQLLVQVKPSVVISKLQQYEELVSTNTNNPKKCLSILWALSQSARDFKCGLRIWFKVMLPFLSSKGLAPFCVEYLENLFKRHTDMKRVYGEVSVREYFHMMDAVFEDHHFSNELKKKLIAVYPKMRMVAFGGKNPPAARSVFPSYLTRLTQKCSQNMKTELFNCLINCLVTDKQCYSVWCQMYTNKLLPSSILLQYVLQNWNKLRSKLDKKLLQQTLRSFSITNDELAAQGKNSMDGYGQCSTACRDLLHEMEQTRFPWFWLIFLLCGVVSAIVAYDLFSSPSVKESKTMRFMENYGVLGFLEQVWGRLTTYYGIVYGWLSVNIPLYYGKVAAVVRPQVNKMVEVTTTMWIKVVDVTAPYREWLLIKLIAGWHWVYSLSPEFFNQLGNYISIAWSWVWDNVILIYGHAANLFLTTYKWLEENLILNNFTPKSLQQMYTTGISAIQNTTMSFIQWCAQMIKTTT</sequence>
<dbReference type="Pfam" id="PF10151">
    <property type="entry name" value="TMEM214"/>
    <property type="match status" value="1"/>
</dbReference>
<keyword evidence="6" id="KW-0256">Endoplasmic reticulum</keyword>
<feature type="region of interest" description="Disordered" evidence="11">
    <location>
        <begin position="63"/>
        <end position="99"/>
    </location>
</feature>
<dbReference type="InterPro" id="IPR019308">
    <property type="entry name" value="TMEM214"/>
</dbReference>
<dbReference type="PANTHER" id="PTHR13448:SF0">
    <property type="entry name" value="TRANSMEMBRANE PROTEIN 214"/>
    <property type="match status" value="1"/>
</dbReference>
<keyword evidence="9" id="KW-0325">Glycoprotein</keyword>